<dbReference type="Pfam" id="PF16859">
    <property type="entry name" value="TetR_C_11"/>
    <property type="match status" value="1"/>
</dbReference>
<evidence type="ECO:0000259" key="5">
    <source>
        <dbReference type="PROSITE" id="PS50977"/>
    </source>
</evidence>
<evidence type="ECO:0000256" key="3">
    <source>
        <dbReference type="ARBA" id="ARBA00023163"/>
    </source>
</evidence>
<dbReference type="PANTHER" id="PTHR30055">
    <property type="entry name" value="HTH-TYPE TRANSCRIPTIONAL REGULATOR RUTR"/>
    <property type="match status" value="1"/>
</dbReference>
<evidence type="ECO:0000256" key="2">
    <source>
        <dbReference type="ARBA" id="ARBA00023125"/>
    </source>
</evidence>
<dbReference type="InterPro" id="IPR050109">
    <property type="entry name" value="HTH-type_TetR-like_transc_reg"/>
</dbReference>
<name>A0ABV6XFN2_9ACTN</name>
<proteinExistence type="predicted"/>
<dbReference type="SUPFAM" id="SSF48498">
    <property type="entry name" value="Tetracyclin repressor-like, C-terminal domain"/>
    <property type="match status" value="1"/>
</dbReference>
<dbReference type="PANTHER" id="PTHR30055:SF148">
    <property type="entry name" value="TETR-FAMILY TRANSCRIPTIONAL REGULATOR"/>
    <property type="match status" value="1"/>
</dbReference>
<feature type="DNA-binding region" description="H-T-H motif" evidence="4">
    <location>
        <begin position="45"/>
        <end position="64"/>
    </location>
</feature>
<dbReference type="InterPro" id="IPR036271">
    <property type="entry name" value="Tet_transcr_reg_TetR-rel_C_sf"/>
</dbReference>
<evidence type="ECO:0000313" key="7">
    <source>
        <dbReference type="Proteomes" id="UP001592581"/>
    </source>
</evidence>
<reference evidence="6 7" key="1">
    <citation type="submission" date="2024-06" db="EMBL/GenBank/DDBJ databases">
        <authorList>
            <person name="Lee S.D."/>
        </authorList>
    </citation>
    <scope>NUCLEOTIDE SEQUENCE [LARGE SCALE GENOMIC DNA]</scope>
    <source>
        <strain evidence="6 7">N1-10</strain>
    </source>
</reference>
<feature type="domain" description="HTH tetR-type" evidence="5">
    <location>
        <begin position="21"/>
        <end position="82"/>
    </location>
</feature>
<organism evidence="6 7">
    <name type="scientific">Streptacidiphilus jeojiensis</name>
    <dbReference type="NCBI Taxonomy" id="3229225"/>
    <lineage>
        <taxon>Bacteria</taxon>
        <taxon>Bacillati</taxon>
        <taxon>Actinomycetota</taxon>
        <taxon>Actinomycetes</taxon>
        <taxon>Kitasatosporales</taxon>
        <taxon>Streptomycetaceae</taxon>
        <taxon>Streptacidiphilus</taxon>
    </lineage>
</organism>
<keyword evidence="3" id="KW-0804">Transcription</keyword>
<sequence>MTRNETNDQAEAVRRPGGRSARVRADVLRATLEALAEHGPGGGLTLSEIARRAGVHATSIQRRWGTVQNLILDALLTYSQEQLPVPDTGSLRDDMVALARLITAYLDTPLGTALAQAMAAVDEDPALAGSRAQFWQARYDATRTIVDRAIARDELAADTDHQLVLELLVAPLHFRALLIRQPVEEGRIERMVDALLHGLAG</sequence>
<keyword evidence="1" id="KW-0805">Transcription regulation</keyword>
<dbReference type="InterPro" id="IPR001647">
    <property type="entry name" value="HTH_TetR"/>
</dbReference>
<keyword evidence="2 4" id="KW-0238">DNA-binding</keyword>
<dbReference type="EMBL" id="JBEUKS010000001">
    <property type="protein sequence ID" value="MFC1437074.1"/>
    <property type="molecule type" value="Genomic_DNA"/>
</dbReference>
<dbReference type="Proteomes" id="UP001592581">
    <property type="component" value="Unassembled WGS sequence"/>
</dbReference>
<keyword evidence="7" id="KW-1185">Reference proteome</keyword>
<dbReference type="Gene3D" id="1.10.10.60">
    <property type="entry name" value="Homeodomain-like"/>
    <property type="match status" value="1"/>
</dbReference>
<evidence type="ECO:0000256" key="4">
    <source>
        <dbReference type="PROSITE-ProRule" id="PRU00335"/>
    </source>
</evidence>
<gene>
    <name evidence="6" type="ORF">ABUW04_02300</name>
</gene>
<dbReference type="InterPro" id="IPR009057">
    <property type="entry name" value="Homeodomain-like_sf"/>
</dbReference>
<dbReference type="Gene3D" id="1.10.357.10">
    <property type="entry name" value="Tetracycline Repressor, domain 2"/>
    <property type="match status" value="1"/>
</dbReference>
<evidence type="ECO:0000256" key="1">
    <source>
        <dbReference type="ARBA" id="ARBA00023015"/>
    </source>
</evidence>
<accession>A0ABV6XFN2</accession>
<evidence type="ECO:0000313" key="6">
    <source>
        <dbReference type="EMBL" id="MFC1437074.1"/>
    </source>
</evidence>
<protein>
    <submittedName>
        <fullName evidence="6">TetR-like C-terminal domain-containing protein</fullName>
    </submittedName>
</protein>
<dbReference type="RefSeq" id="WP_380562145.1">
    <property type="nucleotide sequence ID" value="NZ_JBEUKS010000001.1"/>
</dbReference>
<dbReference type="SUPFAM" id="SSF46689">
    <property type="entry name" value="Homeodomain-like"/>
    <property type="match status" value="1"/>
</dbReference>
<dbReference type="PROSITE" id="PS50977">
    <property type="entry name" value="HTH_TETR_2"/>
    <property type="match status" value="1"/>
</dbReference>
<dbReference type="InterPro" id="IPR011075">
    <property type="entry name" value="TetR_C"/>
</dbReference>
<comment type="caution">
    <text evidence="6">The sequence shown here is derived from an EMBL/GenBank/DDBJ whole genome shotgun (WGS) entry which is preliminary data.</text>
</comment>